<keyword evidence="4" id="KW-1185">Reference proteome</keyword>
<dbReference type="GO" id="GO:0016747">
    <property type="term" value="F:acyltransferase activity, transferring groups other than amino-acyl groups"/>
    <property type="evidence" value="ECO:0007669"/>
    <property type="project" value="TreeGrafter"/>
</dbReference>
<accession>A0A1Q3CZH1</accession>
<reference evidence="4" key="1">
    <citation type="submission" date="2016-04" db="EMBL/GenBank/DDBJ databases">
        <title>Cephalotus genome sequencing.</title>
        <authorList>
            <person name="Fukushima K."/>
            <person name="Hasebe M."/>
            <person name="Fang X."/>
        </authorList>
    </citation>
    <scope>NUCLEOTIDE SEQUENCE [LARGE SCALE GENOMIC DNA]</scope>
    <source>
        <strain evidence="4">cv. St1</strain>
    </source>
</reference>
<dbReference type="OrthoDB" id="443318at2759"/>
<keyword evidence="2" id="KW-0812">Transmembrane</keyword>
<evidence type="ECO:0000313" key="3">
    <source>
        <dbReference type="EMBL" id="GAV85646.1"/>
    </source>
</evidence>
<organism evidence="3 4">
    <name type="scientific">Cephalotus follicularis</name>
    <name type="common">Albany pitcher plant</name>
    <dbReference type="NCBI Taxonomy" id="3775"/>
    <lineage>
        <taxon>Eukaryota</taxon>
        <taxon>Viridiplantae</taxon>
        <taxon>Streptophyta</taxon>
        <taxon>Embryophyta</taxon>
        <taxon>Tracheophyta</taxon>
        <taxon>Spermatophyta</taxon>
        <taxon>Magnoliopsida</taxon>
        <taxon>eudicotyledons</taxon>
        <taxon>Gunneridae</taxon>
        <taxon>Pentapetalae</taxon>
        <taxon>rosids</taxon>
        <taxon>fabids</taxon>
        <taxon>Oxalidales</taxon>
        <taxon>Cephalotaceae</taxon>
        <taxon>Cephalotus</taxon>
    </lineage>
</organism>
<keyword evidence="2" id="KW-0472">Membrane</keyword>
<dbReference type="Gene3D" id="3.40.50.1820">
    <property type="entry name" value="alpha/beta hydrolase"/>
    <property type="match status" value="1"/>
</dbReference>
<dbReference type="Proteomes" id="UP000187406">
    <property type="component" value="Unassembled WGS sequence"/>
</dbReference>
<dbReference type="InterPro" id="IPR029058">
    <property type="entry name" value="AB_hydrolase_fold"/>
</dbReference>
<feature type="non-terminal residue" evidence="3">
    <location>
        <position position="519"/>
    </location>
</feature>
<dbReference type="PANTHER" id="PTHR11802:SF413">
    <property type="entry name" value="PEPTIDASE S10, SERINE CARBOXYPEPTIDASE, ALPHA_BETA HYDROLASE-RELATED"/>
    <property type="match status" value="1"/>
</dbReference>
<comment type="similarity">
    <text evidence="1">Belongs to the peptidase S10 family.</text>
</comment>
<protein>
    <submittedName>
        <fullName evidence="3">Peptidase_S10 domain-containing protein</fullName>
    </submittedName>
</protein>
<evidence type="ECO:0000256" key="1">
    <source>
        <dbReference type="ARBA" id="ARBA00009431"/>
    </source>
</evidence>
<proteinExistence type="inferred from homology"/>
<dbReference type="Gene3D" id="3.40.50.12670">
    <property type="match status" value="1"/>
</dbReference>
<dbReference type="FunFam" id="3.40.50.1820:FF:000072">
    <property type="entry name" value="Serine carboxypeptidase-like 19"/>
    <property type="match status" value="1"/>
</dbReference>
<dbReference type="Pfam" id="PF00450">
    <property type="entry name" value="Peptidase_S10"/>
    <property type="match status" value="1"/>
</dbReference>
<dbReference type="GO" id="GO:0006508">
    <property type="term" value="P:proteolysis"/>
    <property type="evidence" value="ECO:0007669"/>
    <property type="project" value="InterPro"/>
</dbReference>
<feature type="non-terminal residue" evidence="3">
    <location>
        <position position="1"/>
    </location>
</feature>
<name>A0A1Q3CZH1_CEPFO</name>
<comment type="caution">
    <text evidence="3">The sequence shown here is derived from an EMBL/GenBank/DDBJ whole genome shotgun (WGS) entry which is preliminary data.</text>
</comment>
<dbReference type="AlphaFoldDB" id="A0A1Q3CZH1"/>
<dbReference type="GO" id="GO:0019748">
    <property type="term" value="P:secondary metabolic process"/>
    <property type="evidence" value="ECO:0007669"/>
    <property type="project" value="TreeGrafter"/>
</dbReference>
<dbReference type="GO" id="GO:0004185">
    <property type="term" value="F:serine-type carboxypeptidase activity"/>
    <property type="evidence" value="ECO:0007669"/>
    <property type="project" value="InterPro"/>
</dbReference>
<evidence type="ECO:0000313" key="4">
    <source>
        <dbReference type="Proteomes" id="UP000187406"/>
    </source>
</evidence>
<feature type="transmembrane region" description="Helical" evidence="2">
    <location>
        <begin position="95"/>
        <end position="116"/>
    </location>
</feature>
<dbReference type="EMBL" id="BDDD01003634">
    <property type="protein sequence ID" value="GAV85646.1"/>
    <property type="molecule type" value="Genomic_DNA"/>
</dbReference>
<evidence type="ECO:0000256" key="2">
    <source>
        <dbReference type="SAM" id="Phobius"/>
    </source>
</evidence>
<sequence length="519" mass="58335">LPKKKLNHFKFSVGLNYPSCKEDWTGGHSNTVTPVIQIFRLDAVSRHTLHAYIAARSASPLKLFHLTGLHFGWSASKKMAPQHAPKHCQKKTIHFSISCVSLMCLHVLLLVLFSAVNAESNYTVVTQLPGFDGDLPFYLETGYVGVGESNESQMFYYFVESQRSSSVDPLMLWLTGGPGCSVLSAFFYESGPVTFDYKNYNGSLPSLQLNEYAWTQSINILYVDAPVGTGFSYSTTAENYYTNDTKSASETYEFLRKWLIDHPQYLTNQLFIGGDSYSGIPLPIVVQNIIDGNKAGLHPTMNLKGYILGNPKTDDFIDENSLVPFAHRLTLISNQLYQAAKEDCGGDVNINASNTACVQDIDYYDEMVLEINMMQVLEANCQVAAPKKRGEFPGRRSLKDEPVDFPISLLSPAYWCREYNYVLSAVWANYNIVREALHVRENTIGVWKRCNSSIAYTKTVTSSVAYHRNLSTQSLRAIVYSGDHDFSVPYIGTYNWIQSLDLTTYESWRPWFVDGQVAG</sequence>
<dbReference type="InParanoid" id="A0A1Q3CZH1"/>
<dbReference type="PRINTS" id="PR00724">
    <property type="entry name" value="CRBOXYPTASEC"/>
</dbReference>
<dbReference type="SUPFAM" id="SSF53474">
    <property type="entry name" value="alpha/beta-Hydrolases"/>
    <property type="match status" value="1"/>
</dbReference>
<gene>
    <name evidence="3" type="ORF">CFOL_v3_29080</name>
</gene>
<dbReference type="PANTHER" id="PTHR11802">
    <property type="entry name" value="SERINE PROTEASE FAMILY S10 SERINE CARBOXYPEPTIDASE"/>
    <property type="match status" value="1"/>
</dbReference>
<dbReference type="InterPro" id="IPR001563">
    <property type="entry name" value="Peptidase_S10"/>
</dbReference>
<keyword evidence="2" id="KW-1133">Transmembrane helix</keyword>